<keyword evidence="2" id="KW-1185">Reference proteome</keyword>
<comment type="caution">
    <text evidence="1">The sequence shown here is derived from an EMBL/GenBank/DDBJ whole genome shotgun (WGS) entry which is preliminary data.</text>
</comment>
<accession>A0A6G1F7S1</accession>
<protein>
    <submittedName>
        <fullName evidence="1">Uncharacterized protein</fullName>
    </submittedName>
</protein>
<dbReference type="AlphaFoldDB" id="A0A6G1F7S1"/>
<evidence type="ECO:0000313" key="2">
    <source>
        <dbReference type="Proteomes" id="UP000479710"/>
    </source>
</evidence>
<dbReference type="EMBL" id="SPHZ02000001">
    <property type="protein sequence ID" value="KAF0932895.1"/>
    <property type="molecule type" value="Genomic_DNA"/>
</dbReference>
<reference evidence="1 2" key="1">
    <citation type="submission" date="2019-11" db="EMBL/GenBank/DDBJ databases">
        <title>Whole genome sequence of Oryza granulata.</title>
        <authorList>
            <person name="Li W."/>
        </authorList>
    </citation>
    <scope>NUCLEOTIDE SEQUENCE [LARGE SCALE GENOMIC DNA]</scope>
    <source>
        <strain evidence="2">cv. Menghai</strain>
        <tissue evidence="1">Leaf</tissue>
    </source>
</reference>
<gene>
    <name evidence="1" type="ORF">E2562_013095</name>
</gene>
<organism evidence="1 2">
    <name type="scientific">Oryza meyeriana var. granulata</name>
    <dbReference type="NCBI Taxonomy" id="110450"/>
    <lineage>
        <taxon>Eukaryota</taxon>
        <taxon>Viridiplantae</taxon>
        <taxon>Streptophyta</taxon>
        <taxon>Embryophyta</taxon>
        <taxon>Tracheophyta</taxon>
        <taxon>Spermatophyta</taxon>
        <taxon>Magnoliopsida</taxon>
        <taxon>Liliopsida</taxon>
        <taxon>Poales</taxon>
        <taxon>Poaceae</taxon>
        <taxon>BOP clade</taxon>
        <taxon>Oryzoideae</taxon>
        <taxon>Oryzeae</taxon>
        <taxon>Oryzinae</taxon>
        <taxon>Oryza</taxon>
        <taxon>Oryza meyeriana</taxon>
    </lineage>
</organism>
<sequence>MVLRSMLSPGKLQKKWEGPFIVTRASANGAYRLAELDGMSLLHVWNAEALKNSQGFSGPPLTRSSGLSLRWKSDVGSQNDFSALHSCVVVA</sequence>
<dbReference type="Proteomes" id="UP000479710">
    <property type="component" value="Unassembled WGS sequence"/>
</dbReference>
<proteinExistence type="predicted"/>
<name>A0A6G1F7S1_9ORYZ</name>
<evidence type="ECO:0000313" key="1">
    <source>
        <dbReference type="EMBL" id="KAF0932895.1"/>
    </source>
</evidence>